<dbReference type="PANTHER" id="PTHR43227">
    <property type="entry name" value="BLL4140 PROTEIN"/>
    <property type="match status" value="1"/>
</dbReference>
<dbReference type="Proteomes" id="UP000182573">
    <property type="component" value="Unassembled WGS sequence"/>
</dbReference>
<dbReference type="CDD" id="cd06261">
    <property type="entry name" value="TM_PBP2"/>
    <property type="match status" value="1"/>
</dbReference>
<dbReference type="STRING" id="28442.SAMN05443574_11535"/>
<comment type="similarity">
    <text evidence="7">Belongs to the binding-protein-dependent transport system permease family.</text>
</comment>
<evidence type="ECO:0000256" key="4">
    <source>
        <dbReference type="ARBA" id="ARBA00022692"/>
    </source>
</evidence>
<evidence type="ECO:0000256" key="3">
    <source>
        <dbReference type="ARBA" id="ARBA00022475"/>
    </source>
</evidence>
<dbReference type="GO" id="GO:0055085">
    <property type="term" value="P:transmembrane transport"/>
    <property type="evidence" value="ECO:0007669"/>
    <property type="project" value="InterPro"/>
</dbReference>
<keyword evidence="4 7" id="KW-0812">Transmembrane</keyword>
<dbReference type="SUPFAM" id="SSF161098">
    <property type="entry name" value="MetI-like"/>
    <property type="match status" value="1"/>
</dbReference>
<dbReference type="PANTHER" id="PTHR43227:SF7">
    <property type="entry name" value="ARABINOOLIGOSACCHARIDES TRANSPORT SYSTEM PERMEASE PROTEIN ARAP"/>
    <property type="match status" value="1"/>
</dbReference>
<keyword evidence="6 7" id="KW-0472">Membrane</keyword>
<evidence type="ECO:0000256" key="2">
    <source>
        <dbReference type="ARBA" id="ARBA00022448"/>
    </source>
</evidence>
<evidence type="ECO:0000256" key="1">
    <source>
        <dbReference type="ARBA" id="ARBA00004651"/>
    </source>
</evidence>
<proteinExistence type="inferred from homology"/>
<feature type="transmembrane region" description="Helical" evidence="7">
    <location>
        <begin position="103"/>
        <end position="124"/>
    </location>
</feature>
<dbReference type="GO" id="GO:0005886">
    <property type="term" value="C:plasma membrane"/>
    <property type="evidence" value="ECO:0007669"/>
    <property type="project" value="UniProtKB-SubCell"/>
</dbReference>
<feature type="transmembrane region" description="Helical" evidence="7">
    <location>
        <begin position="291"/>
        <end position="313"/>
    </location>
</feature>
<evidence type="ECO:0000313" key="10">
    <source>
        <dbReference type="Proteomes" id="UP000182573"/>
    </source>
</evidence>
<keyword evidence="2 7" id="KW-0813">Transport</keyword>
<keyword evidence="3" id="KW-1003">Cell membrane</keyword>
<protein>
    <submittedName>
        <fullName evidence="9">Carbohydrate ABC transporter membrane protein 1, CUT1 family</fullName>
    </submittedName>
</protein>
<feature type="transmembrane region" description="Helical" evidence="7">
    <location>
        <begin position="177"/>
        <end position="196"/>
    </location>
</feature>
<dbReference type="InterPro" id="IPR000515">
    <property type="entry name" value="MetI-like"/>
</dbReference>
<dbReference type="InterPro" id="IPR050809">
    <property type="entry name" value="UgpAE/MalFG_permease"/>
</dbReference>
<name>A0A1H2Z6Y3_HALVA</name>
<dbReference type="PROSITE" id="PS50928">
    <property type="entry name" value="ABC_TM1"/>
    <property type="match status" value="1"/>
</dbReference>
<evidence type="ECO:0000256" key="5">
    <source>
        <dbReference type="ARBA" id="ARBA00022989"/>
    </source>
</evidence>
<evidence type="ECO:0000313" key="9">
    <source>
        <dbReference type="EMBL" id="SDX13140.1"/>
    </source>
</evidence>
<dbReference type="EMBL" id="FNOF01000015">
    <property type="protein sequence ID" value="SDX13140.1"/>
    <property type="molecule type" value="Genomic_DNA"/>
</dbReference>
<comment type="subcellular location">
    <subcellularLocation>
        <location evidence="1 7">Cell membrane</location>
        <topology evidence="1 7">Multi-pass membrane protein</topology>
    </subcellularLocation>
</comment>
<feature type="transmembrane region" description="Helical" evidence="7">
    <location>
        <begin position="240"/>
        <end position="257"/>
    </location>
</feature>
<feature type="domain" description="ABC transmembrane type-1" evidence="8">
    <location>
        <begin position="99"/>
        <end position="312"/>
    </location>
</feature>
<gene>
    <name evidence="9" type="ORF">SAMN05443574_11535</name>
</gene>
<feature type="transmembrane region" description="Helical" evidence="7">
    <location>
        <begin position="34"/>
        <end position="59"/>
    </location>
</feature>
<dbReference type="Gene3D" id="1.10.3720.10">
    <property type="entry name" value="MetI-like"/>
    <property type="match status" value="1"/>
</dbReference>
<organism evidence="9 10">
    <name type="scientific">Haloarcula vallismortis</name>
    <name type="common">Halobacterium vallismortis</name>
    <dbReference type="NCBI Taxonomy" id="28442"/>
    <lineage>
        <taxon>Archaea</taxon>
        <taxon>Methanobacteriati</taxon>
        <taxon>Methanobacteriota</taxon>
        <taxon>Stenosarchaea group</taxon>
        <taxon>Halobacteria</taxon>
        <taxon>Halobacteriales</taxon>
        <taxon>Haloarculaceae</taxon>
        <taxon>Haloarcula</taxon>
    </lineage>
</organism>
<sequence length="326" mass="36459">MLLSAYQRVRRRLPAVHIPYVSSLPASQRFGLKLIAPALAMMLLVHGIPVILGFVMSFYEFPSLRYTDWFRPETFVGLAHFMKVFQKDTIYGAQFWNSLKVTVLYTVGSVIGTYVLGLVTALTLDKQFRGKLVARTVILLPYVTPVVVTLLTWRMMFRSDTGVINALLRQAGLIEGSLFWLLGPNSLYAIIIANVWRNFPYAAIMLYAGLQSIPEQLYEAAEIDGAGRWGKLRYVTLPQLKPVSAVILLLLILWTFINFPVPYILLGGSPSESGNVLMLLIYSFGFKQSAYGIGSALSAMLFLFSMTIAYVYYKRVVASSYDGGTI</sequence>
<reference evidence="9 10" key="1">
    <citation type="submission" date="2016-10" db="EMBL/GenBank/DDBJ databases">
        <authorList>
            <person name="de Groot N.N."/>
        </authorList>
    </citation>
    <scope>NUCLEOTIDE SEQUENCE [LARGE SCALE GENOMIC DNA]</scope>
    <source>
        <strain evidence="9 10">DSM 3756</strain>
    </source>
</reference>
<keyword evidence="5 7" id="KW-1133">Transmembrane helix</keyword>
<dbReference type="Pfam" id="PF00528">
    <property type="entry name" value="BPD_transp_1"/>
    <property type="match status" value="1"/>
</dbReference>
<dbReference type="AlphaFoldDB" id="A0A1H2Z6Y3"/>
<evidence type="ECO:0000256" key="7">
    <source>
        <dbReference type="RuleBase" id="RU363032"/>
    </source>
</evidence>
<dbReference type="InterPro" id="IPR035906">
    <property type="entry name" value="MetI-like_sf"/>
</dbReference>
<evidence type="ECO:0000259" key="8">
    <source>
        <dbReference type="PROSITE" id="PS50928"/>
    </source>
</evidence>
<accession>A0A1H2Z6Y3</accession>
<feature type="transmembrane region" description="Helical" evidence="7">
    <location>
        <begin position="136"/>
        <end position="157"/>
    </location>
</feature>
<evidence type="ECO:0000256" key="6">
    <source>
        <dbReference type="ARBA" id="ARBA00023136"/>
    </source>
</evidence>